<keyword evidence="1" id="KW-0812">Transmembrane</keyword>
<dbReference type="AlphaFoldDB" id="A0A1F7SJX4"/>
<accession>A0A1F7SJX4</accession>
<evidence type="ECO:0000313" key="3">
    <source>
        <dbReference type="Proteomes" id="UP000185874"/>
    </source>
</evidence>
<protein>
    <recommendedName>
        <fullName evidence="4">DUF3307 domain-containing protein</fullName>
    </recommendedName>
</protein>
<evidence type="ECO:0000256" key="1">
    <source>
        <dbReference type="SAM" id="Phobius"/>
    </source>
</evidence>
<dbReference type="Proteomes" id="UP000185874">
    <property type="component" value="Unassembled WGS sequence"/>
</dbReference>
<feature type="transmembrane region" description="Helical" evidence="1">
    <location>
        <begin position="34"/>
        <end position="56"/>
    </location>
</feature>
<gene>
    <name evidence="2" type="ORF">A3K55_02520</name>
</gene>
<dbReference type="InterPro" id="IPR021737">
    <property type="entry name" value="Phage_phiKZ_Orf197"/>
</dbReference>
<comment type="caution">
    <text evidence="2">The sequence shown here is derived from an EMBL/GenBank/DDBJ whole genome shotgun (WGS) entry which is preliminary data.</text>
</comment>
<reference evidence="2 3" key="1">
    <citation type="journal article" date="2016" name="Nat. Commun.">
        <title>Thousands of microbial genomes shed light on interconnected biogeochemical processes in an aquifer system.</title>
        <authorList>
            <person name="Anantharaman K."/>
            <person name="Brown C.T."/>
            <person name="Hug L.A."/>
            <person name="Sharon I."/>
            <person name="Castelle C.J."/>
            <person name="Probst A.J."/>
            <person name="Thomas B.C."/>
            <person name="Singh A."/>
            <person name="Wilkins M.J."/>
            <person name="Karaoz U."/>
            <person name="Brodie E.L."/>
            <person name="Williams K.H."/>
            <person name="Hubbard S.S."/>
            <person name="Banfield J.F."/>
        </authorList>
    </citation>
    <scope>NUCLEOTIDE SEQUENCE [LARGE SCALE GENOMIC DNA]</scope>
</reference>
<proteinExistence type="predicted"/>
<dbReference type="Pfam" id="PF11750">
    <property type="entry name" value="DUF3307"/>
    <property type="match status" value="1"/>
</dbReference>
<evidence type="ECO:0000313" key="2">
    <source>
        <dbReference type="EMBL" id="OGL54082.1"/>
    </source>
</evidence>
<sequence length="110" mass="12858">MHWIYAHFIGDYIIQNDWMANNKKSSPWPAMVHALVYLIPFLFCPLTWWQILFIGLQHYIQDRSSFVHQFLLLKGSAKFASAPYAPWSLILTDNIFHILWIALVASSTGY</sequence>
<name>A0A1F7SJX4_9BACT</name>
<evidence type="ECO:0008006" key="4">
    <source>
        <dbReference type="Google" id="ProtNLM"/>
    </source>
</evidence>
<keyword evidence="1" id="KW-1133">Transmembrane helix</keyword>
<keyword evidence="1" id="KW-0472">Membrane</keyword>
<organism evidence="2 3">
    <name type="scientific">Candidatus Shapirobacteria bacterium RBG_13_44_7</name>
    <dbReference type="NCBI Taxonomy" id="1802149"/>
    <lineage>
        <taxon>Bacteria</taxon>
        <taxon>Candidatus Shapironibacteriota</taxon>
    </lineage>
</organism>
<dbReference type="EMBL" id="MGDJ01000006">
    <property type="protein sequence ID" value="OGL54082.1"/>
    <property type="molecule type" value="Genomic_DNA"/>
</dbReference>